<gene>
    <name evidence="2" type="ORF">APR42_01510</name>
</gene>
<dbReference type="Pfam" id="PF12728">
    <property type="entry name" value="HTH_17"/>
    <property type="match status" value="1"/>
</dbReference>
<keyword evidence="3" id="KW-1185">Reference proteome</keyword>
<dbReference type="AlphaFoldDB" id="A0A0Q9ZC63"/>
<sequence>MTTVTQMHNASPEELISEMQKVFKKEVEALKEHFTPKEPEELLTRTETAELLKLSIASVHNWVKNGWLKQYQKGGRVYFKRSEIMESLTACD</sequence>
<proteinExistence type="predicted"/>
<dbReference type="STRING" id="270918.APR42_01510"/>
<evidence type="ECO:0000259" key="1">
    <source>
        <dbReference type="Pfam" id="PF12728"/>
    </source>
</evidence>
<feature type="domain" description="Helix-turn-helix" evidence="1">
    <location>
        <begin position="42"/>
        <end position="90"/>
    </location>
</feature>
<name>A0A0Q9ZC63_9FLAO</name>
<reference evidence="2" key="1">
    <citation type="submission" date="2015-10" db="EMBL/GenBank/DDBJ databases">
        <title>Draft genome sequence of Salegentibacter mishustinae KCTC 12263.</title>
        <authorList>
            <person name="Lin W."/>
            <person name="Zheng Q."/>
        </authorList>
    </citation>
    <scope>NUCLEOTIDE SEQUENCE [LARGE SCALE GENOMIC DNA]</scope>
    <source>
        <strain evidence="2">KCTC 12263</strain>
    </source>
</reference>
<protein>
    <recommendedName>
        <fullName evidence="1">Helix-turn-helix domain-containing protein</fullName>
    </recommendedName>
</protein>
<dbReference type="RefSeq" id="WP_057480393.1">
    <property type="nucleotide sequence ID" value="NZ_BMWR01000002.1"/>
</dbReference>
<accession>A0A0Q9ZC63</accession>
<organism evidence="2 3">
    <name type="scientific">Salegentibacter mishustinae</name>
    <dbReference type="NCBI Taxonomy" id="270918"/>
    <lineage>
        <taxon>Bacteria</taxon>
        <taxon>Pseudomonadati</taxon>
        <taxon>Bacteroidota</taxon>
        <taxon>Flavobacteriia</taxon>
        <taxon>Flavobacteriales</taxon>
        <taxon>Flavobacteriaceae</taxon>
        <taxon>Salegentibacter</taxon>
    </lineage>
</organism>
<evidence type="ECO:0000313" key="2">
    <source>
        <dbReference type="EMBL" id="KRG30571.1"/>
    </source>
</evidence>
<dbReference type="InterPro" id="IPR009061">
    <property type="entry name" value="DNA-bd_dom_put_sf"/>
</dbReference>
<dbReference type="Proteomes" id="UP000051643">
    <property type="component" value="Unassembled WGS sequence"/>
</dbReference>
<comment type="caution">
    <text evidence="2">The sequence shown here is derived from an EMBL/GenBank/DDBJ whole genome shotgun (WGS) entry which is preliminary data.</text>
</comment>
<dbReference type="OrthoDB" id="1097811at2"/>
<dbReference type="SUPFAM" id="SSF46955">
    <property type="entry name" value="Putative DNA-binding domain"/>
    <property type="match status" value="1"/>
</dbReference>
<evidence type="ECO:0000313" key="3">
    <source>
        <dbReference type="Proteomes" id="UP000051643"/>
    </source>
</evidence>
<dbReference type="InterPro" id="IPR041657">
    <property type="entry name" value="HTH_17"/>
</dbReference>
<dbReference type="EMBL" id="LKTP01000001">
    <property type="protein sequence ID" value="KRG30571.1"/>
    <property type="molecule type" value="Genomic_DNA"/>
</dbReference>